<evidence type="ECO:0000313" key="1">
    <source>
        <dbReference type="EMBL" id="KAF2417653.1"/>
    </source>
</evidence>
<reference evidence="1" key="1">
    <citation type="journal article" date="2020" name="Stud. Mycol.">
        <title>101 Dothideomycetes genomes: a test case for predicting lifestyles and emergence of pathogens.</title>
        <authorList>
            <person name="Haridas S."/>
            <person name="Albert R."/>
            <person name="Binder M."/>
            <person name="Bloem J."/>
            <person name="Labutti K."/>
            <person name="Salamov A."/>
            <person name="Andreopoulos B."/>
            <person name="Baker S."/>
            <person name="Barry K."/>
            <person name="Bills G."/>
            <person name="Bluhm B."/>
            <person name="Cannon C."/>
            <person name="Castanera R."/>
            <person name="Culley D."/>
            <person name="Daum C."/>
            <person name="Ezra D."/>
            <person name="Gonzalez J."/>
            <person name="Henrissat B."/>
            <person name="Kuo A."/>
            <person name="Liang C."/>
            <person name="Lipzen A."/>
            <person name="Lutzoni F."/>
            <person name="Magnuson J."/>
            <person name="Mondo S."/>
            <person name="Nolan M."/>
            <person name="Ohm R."/>
            <person name="Pangilinan J."/>
            <person name="Park H.-J."/>
            <person name="Ramirez L."/>
            <person name="Alfaro M."/>
            <person name="Sun H."/>
            <person name="Tritt A."/>
            <person name="Yoshinaga Y."/>
            <person name="Zwiers L.-H."/>
            <person name="Turgeon B."/>
            <person name="Goodwin S."/>
            <person name="Spatafora J."/>
            <person name="Crous P."/>
            <person name="Grigoriev I."/>
        </authorList>
    </citation>
    <scope>NUCLEOTIDE SEQUENCE</scope>
    <source>
        <strain evidence="1">CBS 130266</strain>
    </source>
</reference>
<proteinExistence type="predicted"/>
<evidence type="ECO:0000313" key="2">
    <source>
        <dbReference type="Proteomes" id="UP000800235"/>
    </source>
</evidence>
<organism evidence="1 2">
    <name type="scientific">Tothia fuscella</name>
    <dbReference type="NCBI Taxonomy" id="1048955"/>
    <lineage>
        <taxon>Eukaryota</taxon>
        <taxon>Fungi</taxon>
        <taxon>Dikarya</taxon>
        <taxon>Ascomycota</taxon>
        <taxon>Pezizomycotina</taxon>
        <taxon>Dothideomycetes</taxon>
        <taxon>Pleosporomycetidae</taxon>
        <taxon>Venturiales</taxon>
        <taxon>Cylindrosympodiaceae</taxon>
        <taxon>Tothia</taxon>
    </lineage>
</organism>
<dbReference type="EMBL" id="MU007136">
    <property type="protein sequence ID" value="KAF2417653.1"/>
    <property type="molecule type" value="Genomic_DNA"/>
</dbReference>
<protein>
    <submittedName>
        <fullName evidence="1">Uncharacterized protein</fullName>
    </submittedName>
</protein>
<dbReference type="Proteomes" id="UP000800235">
    <property type="component" value="Unassembled WGS sequence"/>
</dbReference>
<comment type="caution">
    <text evidence="1">The sequence shown here is derived from an EMBL/GenBank/DDBJ whole genome shotgun (WGS) entry which is preliminary data.</text>
</comment>
<dbReference type="AlphaFoldDB" id="A0A9P4NEK0"/>
<keyword evidence="2" id="KW-1185">Reference proteome</keyword>
<sequence>MSAVITSLKYGDVSVTDAGALQRVQTCIENYTPFLVNNKSMGGDTVPGKLKHMVVDYTFNGLTMRRKAAEDQTVNFAVSILKLKYGMEDKFLDYDNYYGSRPQFIQAVYKAIDMKSPFAATNQNLLANPGQDDPTPGKGKRLIIDCIHVINPGRGYPQTGTKDQDYQVLSFETQENGKFFFNTAGSVPQSESGGAGGGTGGGGDQNIWYVDLVPAFIRSDPLLRQAQEDMKSTWALAANRAEQTTKARVGSGEVKDRNDQNAYRAKVCSYGIKSTPWLGLISDTTQPMKFNQPAKDFHKSIINAAVADWPVKLLEHSQWEKILEKMGDTIKLAGTSRPTFLIVMTLYQKDDLANIMRVYIRAFYFPCEEDLSKLVANKSRAENIDISVTCQRIDAEFDSRVFSDMRGRVKEAGADGRNFVEANTVRVDVFD</sequence>
<accession>A0A9P4NEK0</accession>
<gene>
    <name evidence="1" type="ORF">EJ08DRAFT_684047</name>
</gene>
<name>A0A9P4NEK0_9PEZI</name>